<dbReference type="CDD" id="cd00041">
    <property type="entry name" value="CUB"/>
    <property type="match status" value="1"/>
</dbReference>
<keyword evidence="2" id="KW-0106">Calcium</keyword>
<dbReference type="FunFam" id="1.10.238.10:FF:000178">
    <property type="entry name" value="Calmodulin-2 A"/>
    <property type="match status" value="1"/>
</dbReference>
<dbReference type="EMBL" id="JRES01001160">
    <property type="protein sequence ID" value="KNC25049.1"/>
    <property type="molecule type" value="Genomic_DNA"/>
</dbReference>
<keyword evidence="9" id="KW-1185">Reference proteome</keyword>
<keyword evidence="3" id="KW-1015">Disulfide bond</keyword>
<keyword evidence="1" id="KW-0677">Repeat</keyword>
<dbReference type="PROSITE" id="PS00018">
    <property type="entry name" value="EF_HAND_1"/>
    <property type="match status" value="1"/>
</dbReference>
<evidence type="ECO:0000256" key="5">
    <source>
        <dbReference type="SAM" id="MobiDB-lite"/>
    </source>
</evidence>
<dbReference type="SMART" id="SM00054">
    <property type="entry name" value="EFh"/>
    <property type="match status" value="1"/>
</dbReference>
<sequence>MTSEHAISFDDLEKRRQKAAAARKPSNVQPVVETESEAMRVINEIFNPTLKLPVSTGPYRPPDELTTDDFDAMRDLDVRKLAELKEVFLLFDTDCDGLISKDDLRFTFGALGSEVTEEMLEEMLKEAKEPLNVDAFVELMSHRTIELDPEDVLLEAWSKWDLYGTGKIEERKMYEELTNFGDKMSLAEAQEALRHAPLVKSKNLEDPPMIDYPAFCRLLSDYIEIFPYLREPVVENTTLPEYIFCNQTHSNKIVSPQSSKSSSNNKNNNTNNSSIYNKNVSSPFTMSNIGSYANISSATSTTTIMNIDDLPPYEFIYSSGKIFALRLRFAKPLPPKIDNWYLNVSLEYRFLKKDNFKNDGRLIPGTYCDYYFFANPEVPPNSLDIWKYFHSPRFPAKYPSHIKCSYKFIGRPETRVEVIFEELRIPKKGTSCNLDKLTIFDAESANMNAVIDVLCGLLTTTRHILSTGPDLLIEFNASSNITSKGFRGKFKFIQNDIVNSIATDSPIVGEIHTSLKKPNNNILAFNIMENSKLSKGFKEDHTGPFKDPCENCLIKNM</sequence>
<dbReference type="Gene3D" id="1.10.238.10">
    <property type="entry name" value="EF-hand"/>
    <property type="match status" value="2"/>
</dbReference>
<evidence type="ECO:0000256" key="4">
    <source>
        <dbReference type="PROSITE-ProRule" id="PRU00059"/>
    </source>
</evidence>
<evidence type="ECO:0000256" key="1">
    <source>
        <dbReference type="ARBA" id="ARBA00022737"/>
    </source>
</evidence>
<dbReference type="Gene3D" id="2.60.120.290">
    <property type="entry name" value="Spermadhesin, CUB domain"/>
    <property type="match status" value="1"/>
</dbReference>
<feature type="region of interest" description="Disordered" evidence="5">
    <location>
        <begin position="254"/>
        <end position="274"/>
    </location>
</feature>
<evidence type="ECO:0000313" key="8">
    <source>
        <dbReference type="EMBL" id="KNC25049.1"/>
    </source>
</evidence>
<dbReference type="InterPro" id="IPR000859">
    <property type="entry name" value="CUB_dom"/>
</dbReference>
<evidence type="ECO:0000259" key="6">
    <source>
        <dbReference type="PROSITE" id="PS01180"/>
    </source>
</evidence>
<name>A0A0L0C0R3_LUCCU</name>
<protein>
    <recommendedName>
        <fullName evidence="10">Calmodulin</fullName>
    </recommendedName>
</protein>
<dbReference type="InterPro" id="IPR011992">
    <property type="entry name" value="EF-hand-dom_pair"/>
</dbReference>
<dbReference type="Proteomes" id="UP000037069">
    <property type="component" value="Unassembled WGS sequence"/>
</dbReference>
<feature type="domain" description="EF-hand" evidence="7">
    <location>
        <begin position="79"/>
        <end position="114"/>
    </location>
</feature>
<comment type="caution">
    <text evidence="4">Lacks conserved residue(s) required for the propagation of feature annotation.</text>
</comment>
<dbReference type="Pfam" id="PF00431">
    <property type="entry name" value="CUB"/>
    <property type="match status" value="1"/>
</dbReference>
<dbReference type="GO" id="GO:0043226">
    <property type="term" value="C:organelle"/>
    <property type="evidence" value="ECO:0007669"/>
    <property type="project" value="UniProtKB-ARBA"/>
</dbReference>
<reference evidence="8 9" key="1">
    <citation type="journal article" date="2015" name="Nat. Commun.">
        <title>Lucilia cuprina genome unlocks parasitic fly biology to underpin future interventions.</title>
        <authorList>
            <person name="Anstead C.A."/>
            <person name="Korhonen P.K."/>
            <person name="Young N.D."/>
            <person name="Hall R.S."/>
            <person name="Jex A.R."/>
            <person name="Murali S.C."/>
            <person name="Hughes D.S."/>
            <person name="Lee S.F."/>
            <person name="Perry T."/>
            <person name="Stroehlein A.J."/>
            <person name="Ansell B.R."/>
            <person name="Breugelmans B."/>
            <person name="Hofmann A."/>
            <person name="Qu J."/>
            <person name="Dugan S."/>
            <person name="Lee S.L."/>
            <person name="Chao H."/>
            <person name="Dinh H."/>
            <person name="Han Y."/>
            <person name="Doddapaneni H.V."/>
            <person name="Worley K.C."/>
            <person name="Muzny D.M."/>
            <person name="Ioannidis P."/>
            <person name="Waterhouse R.M."/>
            <person name="Zdobnov E.M."/>
            <person name="James P.J."/>
            <person name="Bagnall N.H."/>
            <person name="Kotze A.C."/>
            <person name="Gibbs R.A."/>
            <person name="Richards S."/>
            <person name="Batterham P."/>
            <person name="Gasser R.B."/>
        </authorList>
    </citation>
    <scope>NUCLEOTIDE SEQUENCE [LARGE SCALE GENOMIC DNA]</scope>
    <source>
        <strain evidence="8 9">LS</strain>
        <tissue evidence="8">Full body</tissue>
    </source>
</reference>
<evidence type="ECO:0000256" key="3">
    <source>
        <dbReference type="ARBA" id="ARBA00023157"/>
    </source>
</evidence>
<dbReference type="PANTHER" id="PTHR23049">
    <property type="entry name" value="MYOSIN REGULATORY LIGHT CHAIN 2"/>
    <property type="match status" value="1"/>
</dbReference>
<evidence type="ECO:0000259" key="7">
    <source>
        <dbReference type="PROSITE" id="PS50222"/>
    </source>
</evidence>
<accession>A0A0L0C0R3</accession>
<dbReference type="SUPFAM" id="SSF47473">
    <property type="entry name" value="EF-hand"/>
    <property type="match status" value="1"/>
</dbReference>
<dbReference type="SMART" id="SM00042">
    <property type="entry name" value="CUB"/>
    <property type="match status" value="1"/>
</dbReference>
<dbReference type="InterPro" id="IPR050403">
    <property type="entry name" value="Myosin_RLC"/>
</dbReference>
<proteinExistence type="predicted"/>
<comment type="caution">
    <text evidence="8">The sequence shown here is derived from an EMBL/GenBank/DDBJ whole genome shotgun (WGS) entry which is preliminary data.</text>
</comment>
<gene>
    <name evidence="8" type="ORF">FF38_11873</name>
</gene>
<dbReference type="PROSITE" id="PS50222">
    <property type="entry name" value="EF_HAND_2"/>
    <property type="match status" value="1"/>
</dbReference>
<dbReference type="InterPro" id="IPR018247">
    <property type="entry name" value="EF_Hand_1_Ca_BS"/>
</dbReference>
<feature type="domain" description="CUB" evidence="6">
    <location>
        <begin position="368"/>
        <end position="493"/>
    </location>
</feature>
<evidence type="ECO:0000313" key="9">
    <source>
        <dbReference type="Proteomes" id="UP000037069"/>
    </source>
</evidence>
<dbReference type="InterPro" id="IPR035914">
    <property type="entry name" value="Sperma_CUB_dom_sf"/>
</dbReference>
<evidence type="ECO:0008006" key="10">
    <source>
        <dbReference type="Google" id="ProtNLM"/>
    </source>
</evidence>
<organism evidence="8 9">
    <name type="scientific">Lucilia cuprina</name>
    <name type="common">Green bottle fly</name>
    <name type="synonym">Australian sheep blowfly</name>
    <dbReference type="NCBI Taxonomy" id="7375"/>
    <lineage>
        <taxon>Eukaryota</taxon>
        <taxon>Metazoa</taxon>
        <taxon>Ecdysozoa</taxon>
        <taxon>Arthropoda</taxon>
        <taxon>Hexapoda</taxon>
        <taxon>Insecta</taxon>
        <taxon>Pterygota</taxon>
        <taxon>Neoptera</taxon>
        <taxon>Endopterygota</taxon>
        <taxon>Diptera</taxon>
        <taxon>Brachycera</taxon>
        <taxon>Muscomorpha</taxon>
        <taxon>Oestroidea</taxon>
        <taxon>Calliphoridae</taxon>
        <taxon>Luciliinae</taxon>
        <taxon>Lucilia</taxon>
    </lineage>
</organism>
<dbReference type="InterPro" id="IPR002048">
    <property type="entry name" value="EF_hand_dom"/>
</dbReference>
<dbReference type="PROSITE" id="PS01180">
    <property type="entry name" value="CUB"/>
    <property type="match status" value="1"/>
</dbReference>
<dbReference type="SUPFAM" id="SSF49854">
    <property type="entry name" value="Spermadhesin, CUB domain"/>
    <property type="match status" value="1"/>
</dbReference>
<dbReference type="AlphaFoldDB" id="A0A0L0C0R3"/>
<dbReference type="GO" id="GO:0005509">
    <property type="term" value="F:calcium ion binding"/>
    <property type="evidence" value="ECO:0007669"/>
    <property type="project" value="InterPro"/>
</dbReference>
<evidence type="ECO:0000256" key="2">
    <source>
        <dbReference type="ARBA" id="ARBA00022837"/>
    </source>
</evidence>
<dbReference type="OMA" id="FNIMENS"/>
<dbReference type="OrthoDB" id="6252479at2759"/>
<dbReference type="STRING" id="7375.A0A0L0C0R3"/>